<gene>
    <name evidence="1" type="ORF">HK097_001647</name>
</gene>
<dbReference type="EMBL" id="JADGJD010001331">
    <property type="protein sequence ID" value="KAJ3043849.1"/>
    <property type="molecule type" value="Genomic_DNA"/>
</dbReference>
<evidence type="ECO:0000313" key="1">
    <source>
        <dbReference type="EMBL" id="KAJ3043849.1"/>
    </source>
</evidence>
<feature type="non-terminal residue" evidence="1">
    <location>
        <position position="87"/>
    </location>
</feature>
<sequence length="87" mass="10284">MDAFYTQHGINEDAIVKEQLKQEKFQEIMTKFDMGILTYSKRGFPEKVVNKKQAFAMAHAYSEKHWRDGYVPKNQPTLTHLFKKKSM</sequence>
<proteinExistence type="predicted"/>
<organism evidence="1 2">
    <name type="scientific">Rhizophlyctis rosea</name>
    <dbReference type="NCBI Taxonomy" id="64517"/>
    <lineage>
        <taxon>Eukaryota</taxon>
        <taxon>Fungi</taxon>
        <taxon>Fungi incertae sedis</taxon>
        <taxon>Chytridiomycota</taxon>
        <taxon>Chytridiomycota incertae sedis</taxon>
        <taxon>Chytridiomycetes</taxon>
        <taxon>Rhizophlyctidales</taxon>
        <taxon>Rhizophlyctidaceae</taxon>
        <taxon>Rhizophlyctis</taxon>
    </lineage>
</organism>
<protein>
    <submittedName>
        <fullName evidence="1">Uncharacterized protein</fullName>
    </submittedName>
</protein>
<comment type="caution">
    <text evidence="1">The sequence shown here is derived from an EMBL/GenBank/DDBJ whole genome shotgun (WGS) entry which is preliminary data.</text>
</comment>
<dbReference type="AlphaFoldDB" id="A0AAD5X0N9"/>
<dbReference type="Proteomes" id="UP001212841">
    <property type="component" value="Unassembled WGS sequence"/>
</dbReference>
<evidence type="ECO:0000313" key="2">
    <source>
        <dbReference type="Proteomes" id="UP001212841"/>
    </source>
</evidence>
<keyword evidence="2" id="KW-1185">Reference proteome</keyword>
<accession>A0AAD5X0N9</accession>
<reference evidence="1" key="1">
    <citation type="submission" date="2020-05" db="EMBL/GenBank/DDBJ databases">
        <title>Phylogenomic resolution of chytrid fungi.</title>
        <authorList>
            <person name="Stajich J.E."/>
            <person name="Amses K."/>
            <person name="Simmons R."/>
            <person name="Seto K."/>
            <person name="Myers J."/>
            <person name="Bonds A."/>
            <person name="Quandt C.A."/>
            <person name="Barry K."/>
            <person name="Liu P."/>
            <person name="Grigoriev I."/>
            <person name="Longcore J.E."/>
            <person name="James T.Y."/>
        </authorList>
    </citation>
    <scope>NUCLEOTIDE SEQUENCE</scope>
    <source>
        <strain evidence="1">JEL0318</strain>
    </source>
</reference>
<name>A0AAD5X0N9_9FUNG</name>